<dbReference type="RefSeq" id="WP_242337695.1">
    <property type="nucleotide sequence ID" value="NZ_CP071872.1"/>
</dbReference>
<evidence type="ECO:0000313" key="2">
    <source>
        <dbReference type="Proteomes" id="UP000828924"/>
    </source>
</evidence>
<dbReference type="EMBL" id="CP071872">
    <property type="protein sequence ID" value="UNM15700.1"/>
    <property type="molecule type" value="Genomic_DNA"/>
</dbReference>
<protein>
    <recommendedName>
        <fullName evidence="3">Restriction endonuclease type IV Mrr domain-containing protein</fullName>
    </recommendedName>
</protein>
<evidence type="ECO:0008006" key="3">
    <source>
        <dbReference type="Google" id="ProtNLM"/>
    </source>
</evidence>
<dbReference type="Proteomes" id="UP000828924">
    <property type="component" value="Chromosome"/>
</dbReference>
<reference evidence="1 2" key="1">
    <citation type="submission" date="2021-03" db="EMBL/GenBank/DDBJ databases">
        <title>Complete genome of Streptomyces formicae strain 1H-GS9 (DSM 100524).</title>
        <authorList>
            <person name="Atanasov K.E."/>
            <person name="Altabella T."/>
            <person name="Ferrer A."/>
        </authorList>
    </citation>
    <scope>NUCLEOTIDE SEQUENCE [LARGE SCALE GENOMIC DNA]</scope>
    <source>
        <strain evidence="1 2">1H-GS9</strain>
    </source>
</reference>
<proteinExistence type="predicted"/>
<organism evidence="1 2">
    <name type="scientific">Streptomyces formicae</name>
    <dbReference type="NCBI Taxonomy" id="1616117"/>
    <lineage>
        <taxon>Bacteria</taxon>
        <taxon>Bacillati</taxon>
        <taxon>Actinomycetota</taxon>
        <taxon>Actinomycetes</taxon>
        <taxon>Kitasatosporales</taxon>
        <taxon>Streptomycetaceae</taxon>
        <taxon>Streptomyces</taxon>
    </lineage>
</organism>
<keyword evidence="2" id="KW-1185">Reference proteome</keyword>
<accession>A0ABY3WUC7</accession>
<evidence type="ECO:0000313" key="1">
    <source>
        <dbReference type="EMBL" id="UNM15700.1"/>
    </source>
</evidence>
<name>A0ABY3WUC7_9ACTN</name>
<sequence>MVHPLAWSLRTSSVPKMSGPVSGWESQLRNLISALRKSADGRAQDSILPVEDRPSSRILPDLVRAGVLSRVEDRFLPTASALQWLESGDPCDLIGIFHRHVRFIGELMGALAEQPAAHQELVDTARRFGLPWDSPGPVRDRTNWLRALRLADLFDGQVHLTATGKEIRPFLVPGTQEIEDEPGDLPTPPPAVAMLLKRLDQQALRDRPHASALYVPGQQGNDGRLEALRLLTEAAIPSITDDAFTALLQEAFPGIKTASSAKSAREAAKALGLIRRDSSTSWTATEVGAAWVVSTEPLDLIRIIQGHVLYFTEILHELGTVTTPTAAGLANRAHAYMPPGGRRLHANSVKARLDLLLACGLVAKPSSTTYRVTALGRAFRAATPYMFPLDSALPPEPDTAVAPEPKTPAAKSEALAAEVESAAYESSSPERLERAVIAALAYLGMPGHHIGGPANADGVVRIGVGAYCRVLTVEAKTSAKGRVVYQSLSRLPVHRAKAGADFTLLVGPGFDPRLQEEADADLSIALVHTGTLAEAVRAQALTPLTPASLHPLIDPALTADQRGDLLHQARQDQLRHAQLERVLLDILLNEADDPLHEGAWLEVTDLRRELRTRGERVDAGEVTSTLAFLASARLAVVEKSSRGYRAIAPAHTALQRLEGLGRQWLHLSATPTQG</sequence>
<gene>
    <name evidence="1" type="ORF">J4032_33375</name>
</gene>